<name>A0AAE0BQN2_9CHLO</name>
<accession>A0AAE0BQN2</accession>
<organism evidence="2 3">
    <name type="scientific">Cymbomonas tetramitiformis</name>
    <dbReference type="NCBI Taxonomy" id="36881"/>
    <lineage>
        <taxon>Eukaryota</taxon>
        <taxon>Viridiplantae</taxon>
        <taxon>Chlorophyta</taxon>
        <taxon>Pyramimonadophyceae</taxon>
        <taxon>Pyramimonadales</taxon>
        <taxon>Pyramimonadaceae</taxon>
        <taxon>Cymbomonas</taxon>
    </lineage>
</organism>
<evidence type="ECO:0000256" key="1">
    <source>
        <dbReference type="SAM" id="Phobius"/>
    </source>
</evidence>
<proteinExistence type="predicted"/>
<comment type="caution">
    <text evidence="2">The sequence shown here is derived from an EMBL/GenBank/DDBJ whole genome shotgun (WGS) entry which is preliminary data.</text>
</comment>
<dbReference type="EMBL" id="LGRX02033502">
    <property type="protein sequence ID" value="KAK3240988.1"/>
    <property type="molecule type" value="Genomic_DNA"/>
</dbReference>
<feature type="transmembrane region" description="Helical" evidence="1">
    <location>
        <begin position="13"/>
        <end position="37"/>
    </location>
</feature>
<sequence>MEGAILQNMIIPAIVPCAAAACKLAAWTAASALLYAWRRSKVHKLTMSDVLTRHFEVGILSAVSLLEFPTDNPKVAALSRGRAALFYYYYPKANGAGVCTLSFELCIGHVPRE</sequence>
<gene>
    <name evidence="2" type="ORF">CYMTET_49215</name>
</gene>
<keyword evidence="3" id="KW-1185">Reference proteome</keyword>
<evidence type="ECO:0000313" key="3">
    <source>
        <dbReference type="Proteomes" id="UP001190700"/>
    </source>
</evidence>
<protein>
    <submittedName>
        <fullName evidence="2">Uncharacterized protein</fullName>
    </submittedName>
</protein>
<keyword evidence="1" id="KW-0472">Membrane</keyword>
<dbReference type="Proteomes" id="UP001190700">
    <property type="component" value="Unassembled WGS sequence"/>
</dbReference>
<evidence type="ECO:0000313" key="2">
    <source>
        <dbReference type="EMBL" id="KAK3240988.1"/>
    </source>
</evidence>
<dbReference type="AlphaFoldDB" id="A0AAE0BQN2"/>
<keyword evidence="1" id="KW-0812">Transmembrane</keyword>
<reference evidence="2 3" key="1">
    <citation type="journal article" date="2015" name="Genome Biol. Evol.">
        <title>Comparative Genomics of a Bacterivorous Green Alga Reveals Evolutionary Causalities and Consequences of Phago-Mixotrophic Mode of Nutrition.</title>
        <authorList>
            <person name="Burns J.A."/>
            <person name="Paasch A."/>
            <person name="Narechania A."/>
            <person name="Kim E."/>
        </authorList>
    </citation>
    <scope>NUCLEOTIDE SEQUENCE [LARGE SCALE GENOMIC DNA]</scope>
    <source>
        <strain evidence="2 3">PLY_AMNH</strain>
    </source>
</reference>
<keyword evidence="1" id="KW-1133">Transmembrane helix</keyword>